<keyword evidence="9" id="KW-0325">Glycoprotein</keyword>
<dbReference type="PROSITE" id="PS50262">
    <property type="entry name" value="G_PROTEIN_RECEP_F1_2"/>
    <property type="match status" value="1"/>
</dbReference>
<feature type="transmembrane region" description="Helical" evidence="13">
    <location>
        <begin position="297"/>
        <end position="320"/>
    </location>
</feature>
<feature type="transmembrane region" description="Helical" evidence="13">
    <location>
        <begin position="83"/>
        <end position="103"/>
    </location>
</feature>
<comment type="similarity">
    <text evidence="12">Belongs to the G-protein coupled receptor 1 family.</text>
</comment>
<dbReference type="GO" id="GO:0007204">
    <property type="term" value="P:positive regulation of cytosolic calcium ion concentration"/>
    <property type="evidence" value="ECO:0007669"/>
    <property type="project" value="TreeGrafter"/>
</dbReference>
<keyword evidence="10 12" id="KW-0807">Transducer</keyword>
<dbReference type="GeneID" id="117368848"/>
<evidence type="ECO:0000256" key="5">
    <source>
        <dbReference type="ARBA" id="ARBA00023040"/>
    </source>
</evidence>
<dbReference type="InParanoid" id="A0A6P8SJ32"/>
<evidence type="ECO:0000256" key="4">
    <source>
        <dbReference type="ARBA" id="ARBA00022989"/>
    </source>
</evidence>
<feature type="transmembrane region" description="Helical" evidence="13">
    <location>
        <begin position="49"/>
        <end position="71"/>
    </location>
</feature>
<dbReference type="GO" id="GO:0006954">
    <property type="term" value="P:inflammatory response"/>
    <property type="evidence" value="ECO:0007669"/>
    <property type="project" value="TreeGrafter"/>
</dbReference>
<evidence type="ECO:0000256" key="2">
    <source>
        <dbReference type="ARBA" id="ARBA00022475"/>
    </source>
</evidence>
<dbReference type="GO" id="GO:0004875">
    <property type="term" value="F:complement receptor activity"/>
    <property type="evidence" value="ECO:0007669"/>
    <property type="project" value="TreeGrafter"/>
</dbReference>
<feature type="transmembrane region" description="Helical" evidence="13">
    <location>
        <begin position="257"/>
        <end position="277"/>
    </location>
</feature>
<dbReference type="InterPro" id="IPR017452">
    <property type="entry name" value="GPCR_Rhodpsn_7TM"/>
</dbReference>
<dbReference type="KEGG" id="gsh:117368848"/>
<dbReference type="SMART" id="SM01381">
    <property type="entry name" value="7TM_GPCR_Srsx"/>
    <property type="match status" value="1"/>
</dbReference>
<dbReference type="Proteomes" id="UP000515159">
    <property type="component" value="Chromosome 11"/>
</dbReference>
<evidence type="ECO:0000256" key="1">
    <source>
        <dbReference type="ARBA" id="ARBA00004651"/>
    </source>
</evidence>
<comment type="subcellular location">
    <subcellularLocation>
        <location evidence="1">Cell membrane</location>
        <topology evidence="1">Multi-pass membrane protein</topology>
    </subcellularLocation>
</comment>
<evidence type="ECO:0000256" key="11">
    <source>
        <dbReference type="ARBA" id="ARBA00025736"/>
    </source>
</evidence>
<evidence type="ECO:0000313" key="15">
    <source>
        <dbReference type="Proteomes" id="UP000515159"/>
    </source>
</evidence>
<gene>
    <name evidence="16" type="primary">LOC117368848</name>
</gene>
<dbReference type="PANTHER" id="PTHR24225:SF0">
    <property type="entry name" value="N-FORMYL PEPTIDE RECEPTOR 2"/>
    <property type="match status" value="1"/>
</dbReference>
<dbReference type="PROSITE" id="PS00237">
    <property type="entry name" value="G_PROTEIN_RECEP_F1_1"/>
    <property type="match status" value="1"/>
</dbReference>
<evidence type="ECO:0000313" key="16">
    <source>
        <dbReference type="RefSeq" id="XP_033818482.1"/>
    </source>
</evidence>
<keyword evidence="2" id="KW-1003">Cell membrane</keyword>
<dbReference type="Gene3D" id="1.20.1070.10">
    <property type="entry name" value="Rhodopsin 7-helix transmembrane proteins"/>
    <property type="match status" value="1"/>
</dbReference>
<feature type="domain" description="G-protein coupled receptors family 1 profile" evidence="14">
    <location>
        <begin position="62"/>
        <end position="317"/>
    </location>
</feature>
<feature type="transmembrane region" description="Helical" evidence="13">
    <location>
        <begin position="160"/>
        <end position="182"/>
    </location>
</feature>
<keyword evidence="4 13" id="KW-1133">Transmembrane helix</keyword>
<dbReference type="PANTHER" id="PTHR24225">
    <property type="entry name" value="CHEMOTACTIC RECEPTOR"/>
    <property type="match status" value="1"/>
</dbReference>
<evidence type="ECO:0000256" key="3">
    <source>
        <dbReference type="ARBA" id="ARBA00022692"/>
    </source>
</evidence>
<dbReference type="SUPFAM" id="SSF81321">
    <property type="entry name" value="Family A G protein-coupled receptor-like"/>
    <property type="match status" value="1"/>
</dbReference>
<keyword evidence="8 12" id="KW-0675">Receptor</keyword>
<dbReference type="OrthoDB" id="6088892at2759"/>
<organism evidence="15 16">
    <name type="scientific">Geotrypetes seraphini</name>
    <name type="common">Gaboon caecilian</name>
    <name type="synonym">Caecilia seraphini</name>
    <dbReference type="NCBI Taxonomy" id="260995"/>
    <lineage>
        <taxon>Eukaryota</taxon>
        <taxon>Metazoa</taxon>
        <taxon>Chordata</taxon>
        <taxon>Craniata</taxon>
        <taxon>Vertebrata</taxon>
        <taxon>Euteleostomi</taxon>
        <taxon>Amphibia</taxon>
        <taxon>Gymnophiona</taxon>
        <taxon>Geotrypetes</taxon>
    </lineage>
</organism>
<keyword evidence="7" id="KW-1015">Disulfide bond</keyword>
<protein>
    <submittedName>
        <fullName evidence="16">Chemokine-like receptor 1</fullName>
    </submittedName>
</protein>
<evidence type="ECO:0000259" key="14">
    <source>
        <dbReference type="PROSITE" id="PS50262"/>
    </source>
</evidence>
<keyword evidence="3 12" id="KW-0812">Transmembrane</keyword>
<dbReference type="InterPro" id="IPR000276">
    <property type="entry name" value="GPCR_Rhodpsn"/>
</dbReference>
<reference evidence="16" key="1">
    <citation type="submission" date="2025-08" db="UniProtKB">
        <authorList>
            <consortium name="RefSeq"/>
        </authorList>
    </citation>
    <scope>IDENTIFICATION</scope>
</reference>
<dbReference type="GO" id="GO:0007200">
    <property type="term" value="P:phospholipase C-activating G protein-coupled receptor signaling pathway"/>
    <property type="evidence" value="ECO:0007669"/>
    <property type="project" value="TreeGrafter"/>
</dbReference>
<evidence type="ECO:0000256" key="6">
    <source>
        <dbReference type="ARBA" id="ARBA00023136"/>
    </source>
</evidence>
<comment type="similarity">
    <text evidence="11">Belongs to the chemokine-like receptor (CMKLR) family.</text>
</comment>
<keyword evidence="6 13" id="KW-0472">Membrane</keyword>
<keyword evidence="5 12" id="KW-0297">G-protein coupled receptor</keyword>
<dbReference type="AlphaFoldDB" id="A0A6P8SJ32"/>
<sequence>MTENSSYTLISGTSTANTSDYHYYYYYVDEFEENKQNPTITKSLHIMSMVFYSVAFLLGVMGNGLVIWITLFKMKMTVNTVWFLNLAIADFIFTFFLPLNIVYTALDFHWPFGTSLCKLNSFVAFLNMFASVFILMVISIDRCISVVFPVWSHNHRNTRLASIIVVVLWFCALVMSIPYAVFRDTRTNLKNKNIINCLYNFSLSNTSTDIIETRFRIMIIVRFVLGFLIPFVVIVACYIIITLKLLKNQLINSSRPFKIFIAVIISFFLCWLPYHIFSFLELASISAAPHLKQVVNYGSPLTSSLAFLNSCVNPILYVFIGKDFKKKLRTSILAVFENAFSEEHTQTTLQGKSHTSSTDCHAV</sequence>
<keyword evidence="15" id="KW-1185">Reference proteome</keyword>
<feature type="transmembrane region" description="Helical" evidence="13">
    <location>
        <begin position="123"/>
        <end position="148"/>
    </location>
</feature>
<dbReference type="GO" id="GO:0004930">
    <property type="term" value="F:G protein-coupled receptor activity"/>
    <property type="evidence" value="ECO:0007669"/>
    <property type="project" value="UniProtKB-KW"/>
</dbReference>
<evidence type="ECO:0000256" key="13">
    <source>
        <dbReference type="SAM" id="Phobius"/>
    </source>
</evidence>
<dbReference type="PRINTS" id="PR00526">
    <property type="entry name" value="FMETLEUPHER"/>
</dbReference>
<evidence type="ECO:0000256" key="9">
    <source>
        <dbReference type="ARBA" id="ARBA00023180"/>
    </source>
</evidence>
<accession>A0A6P8SJ32</accession>
<dbReference type="FunFam" id="1.20.1070.10:FF:000034">
    <property type="entry name" value="G-protein coupled receptor 1"/>
    <property type="match status" value="1"/>
</dbReference>
<name>A0A6P8SJ32_GEOSA</name>
<evidence type="ECO:0000256" key="8">
    <source>
        <dbReference type="ARBA" id="ARBA00023170"/>
    </source>
</evidence>
<dbReference type="Pfam" id="PF00001">
    <property type="entry name" value="7tm_1"/>
    <property type="match status" value="1"/>
</dbReference>
<dbReference type="InterPro" id="IPR000826">
    <property type="entry name" value="Formyl_rcpt-rel"/>
</dbReference>
<dbReference type="PRINTS" id="PR00237">
    <property type="entry name" value="GPCRRHODOPSN"/>
</dbReference>
<proteinExistence type="inferred from homology"/>
<feature type="transmembrane region" description="Helical" evidence="13">
    <location>
        <begin position="219"/>
        <end position="245"/>
    </location>
</feature>
<evidence type="ECO:0000256" key="10">
    <source>
        <dbReference type="ARBA" id="ARBA00023224"/>
    </source>
</evidence>
<dbReference type="RefSeq" id="XP_033818482.1">
    <property type="nucleotide sequence ID" value="XM_033962591.1"/>
</dbReference>
<dbReference type="GO" id="GO:0005886">
    <property type="term" value="C:plasma membrane"/>
    <property type="evidence" value="ECO:0007669"/>
    <property type="project" value="UniProtKB-SubCell"/>
</dbReference>
<evidence type="ECO:0000256" key="12">
    <source>
        <dbReference type="RuleBase" id="RU000688"/>
    </source>
</evidence>
<evidence type="ECO:0000256" key="7">
    <source>
        <dbReference type="ARBA" id="ARBA00023157"/>
    </source>
</evidence>